<dbReference type="InterPro" id="IPR051280">
    <property type="entry name" value="Cl-channel/antiporter"/>
</dbReference>
<keyword evidence="4" id="KW-1133">Transmembrane helix</keyword>
<evidence type="ECO:0000256" key="5">
    <source>
        <dbReference type="ARBA" id="ARBA00023122"/>
    </source>
</evidence>
<evidence type="ECO:0000313" key="7">
    <source>
        <dbReference type="EMBL" id="CAD7232141.1"/>
    </source>
</evidence>
<dbReference type="GO" id="GO:0015108">
    <property type="term" value="F:chloride transmembrane transporter activity"/>
    <property type="evidence" value="ECO:0007669"/>
    <property type="project" value="InterPro"/>
</dbReference>
<proteinExistence type="predicted"/>
<evidence type="ECO:0000256" key="3">
    <source>
        <dbReference type="ARBA" id="ARBA00022737"/>
    </source>
</evidence>
<dbReference type="PANTHER" id="PTHR11689:SF136">
    <property type="entry name" value="H(+)_CL(-) EXCHANGE TRANSPORTER 7"/>
    <property type="match status" value="1"/>
</dbReference>
<protein>
    <submittedName>
        <fullName evidence="7">Uncharacterized protein</fullName>
    </submittedName>
</protein>
<dbReference type="SUPFAM" id="SSF81340">
    <property type="entry name" value="Clc chloride channel"/>
    <property type="match status" value="2"/>
</dbReference>
<evidence type="ECO:0000256" key="1">
    <source>
        <dbReference type="ARBA" id="ARBA00004141"/>
    </source>
</evidence>
<dbReference type="Gene3D" id="1.10.3080.10">
    <property type="entry name" value="Clc chloride channel"/>
    <property type="match status" value="2"/>
</dbReference>
<keyword evidence="3" id="KW-0677">Repeat</keyword>
<keyword evidence="5" id="KW-0129">CBS domain</keyword>
<gene>
    <name evidence="7" type="ORF">CTOB1V02_LOCUS9982</name>
</gene>
<dbReference type="AlphaFoldDB" id="A0A7R8ZPD2"/>
<evidence type="ECO:0000256" key="2">
    <source>
        <dbReference type="ARBA" id="ARBA00022692"/>
    </source>
</evidence>
<dbReference type="Pfam" id="PF00654">
    <property type="entry name" value="Voltage_CLC"/>
    <property type="match status" value="2"/>
</dbReference>
<accession>A0A7R8ZPD2</accession>
<organism evidence="7">
    <name type="scientific">Cyprideis torosa</name>
    <dbReference type="NCBI Taxonomy" id="163714"/>
    <lineage>
        <taxon>Eukaryota</taxon>
        <taxon>Metazoa</taxon>
        <taxon>Ecdysozoa</taxon>
        <taxon>Arthropoda</taxon>
        <taxon>Crustacea</taxon>
        <taxon>Oligostraca</taxon>
        <taxon>Ostracoda</taxon>
        <taxon>Podocopa</taxon>
        <taxon>Podocopida</taxon>
        <taxon>Cytherocopina</taxon>
        <taxon>Cytheroidea</taxon>
        <taxon>Cytherideidae</taxon>
        <taxon>Cyprideis</taxon>
    </lineage>
</organism>
<sequence>MEPRVSDMSIASGRTICSWSDSRILFLPIQTAERGGQLTDSGLLNFGKFDDLSYDWLELPLFMVMGIIGGLLGALFNYMNYRLTVFRMRYIYRPWAQVVEAIIVAAVTASVGFIMIFFISECRPIGQDSNKYPVQLMCGDGQYNTLASIWFQTPEASVRSLFHDAAGPMIHSGAVIAAGISQGKSTTLGIDTKLFKSFREDHEKRDFVSGGAAAGVAAAFGAPVGGVLFSLEEGASFWNQSLTWRIFFGSMISVFTLNIVLSAYHGTPGQLTDSGLLNFGKFDDLSYDWLELPLFMVMGIIGGLLGALFNYMNYRLTVFRMRYIYRPWAQVVEAIIVAAVTASVGFIMIFFISECRPIGQDSNKYPVQLMCGDGQYNTLASIWFQTPEASVRSLFHDAAGSVLSLSVFLFFICYFFLACWTYGLSLPSGLFIPALLTGAAWGRLVGVGLGTLLPKATWIVPGKFALVGSAAMLGGIVRMTISLTVILIEATGNISFGLPLMITLMVAKWIGDYFNEGIYDIHIQLKGVPILPWKPPPLSNFIYAAEVMSHPVVTLRTQEKGFSRRFIGSMAAVKERAPIIGGNFAVWGGTFSTIDCTLVHLRQKEDPWNSILSGAATGGILAARNGPAAIAGSAVIGGILLALIEGVGILLTKYSAETFRPPSPHMEDPSQLGGLPRAAGQGQYQ</sequence>
<dbReference type="PRINTS" id="PR00762">
    <property type="entry name" value="CLCHANNEL"/>
</dbReference>
<dbReference type="EMBL" id="OB664284">
    <property type="protein sequence ID" value="CAD7232141.1"/>
    <property type="molecule type" value="Genomic_DNA"/>
</dbReference>
<dbReference type="InterPro" id="IPR001807">
    <property type="entry name" value="ClC"/>
</dbReference>
<keyword evidence="6" id="KW-0472">Membrane</keyword>
<reference evidence="7" key="1">
    <citation type="submission" date="2020-11" db="EMBL/GenBank/DDBJ databases">
        <authorList>
            <person name="Tran Van P."/>
        </authorList>
    </citation>
    <scope>NUCLEOTIDE SEQUENCE</scope>
</reference>
<evidence type="ECO:0000256" key="4">
    <source>
        <dbReference type="ARBA" id="ARBA00022989"/>
    </source>
</evidence>
<keyword evidence="2" id="KW-0812">Transmembrane</keyword>
<dbReference type="Pfam" id="PF02466">
    <property type="entry name" value="Tim17"/>
    <property type="match status" value="1"/>
</dbReference>
<evidence type="ECO:0000256" key="6">
    <source>
        <dbReference type="ARBA" id="ARBA00023136"/>
    </source>
</evidence>
<dbReference type="InterPro" id="IPR014743">
    <property type="entry name" value="Cl-channel_core"/>
</dbReference>
<dbReference type="GO" id="GO:0005765">
    <property type="term" value="C:lysosomal membrane"/>
    <property type="evidence" value="ECO:0007669"/>
    <property type="project" value="TreeGrafter"/>
</dbReference>
<dbReference type="PANTHER" id="PTHR11689">
    <property type="entry name" value="CHLORIDE CHANNEL PROTEIN CLC FAMILY MEMBER"/>
    <property type="match status" value="1"/>
</dbReference>
<name>A0A7R8ZPD2_9CRUS</name>
<dbReference type="OrthoDB" id="428525at2759"/>
<comment type="subcellular location">
    <subcellularLocation>
        <location evidence="1">Membrane</location>
        <topology evidence="1">Multi-pass membrane protein</topology>
    </subcellularLocation>
</comment>